<dbReference type="GO" id="GO:0007165">
    <property type="term" value="P:signal transduction"/>
    <property type="evidence" value="ECO:0007669"/>
    <property type="project" value="TreeGrafter"/>
</dbReference>
<keyword evidence="4 5" id="KW-0720">Serine protease</keyword>
<dbReference type="CDD" id="cd07560">
    <property type="entry name" value="Peptidase_S41_CPP"/>
    <property type="match status" value="1"/>
</dbReference>
<evidence type="ECO:0000259" key="6">
    <source>
        <dbReference type="PROSITE" id="PS50106"/>
    </source>
</evidence>
<reference evidence="7 8" key="1">
    <citation type="submission" date="2017-09" db="EMBL/GenBank/DDBJ databases">
        <title>Depth-based differentiation of microbial function through sediment-hosted aquifers and enrichment of novel symbionts in the deep terrestrial subsurface.</title>
        <authorList>
            <person name="Probst A.J."/>
            <person name="Ladd B."/>
            <person name="Jarett J.K."/>
            <person name="Geller-Mcgrath D.E."/>
            <person name="Sieber C.M."/>
            <person name="Emerson J.B."/>
            <person name="Anantharaman K."/>
            <person name="Thomas B.C."/>
            <person name="Malmstrom R."/>
            <person name="Stieglmeier M."/>
            <person name="Klingl A."/>
            <person name="Woyke T."/>
            <person name="Ryan C.M."/>
            <person name="Banfield J.F."/>
        </authorList>
    </citation>
    <scope>NUCLEOTIDE SEQUENCE [LARGE SCALE GENOMIC DNA]</scope>
    <source>
        <strain evidence="7">CG11_big_fil_rev_8_21_14_0_20_36_8</strain>
    </source>
</reference>
<dbReference type="Gene3D" id="2.30.42.10">
    <property type="match status" value="1"/>
</dbReference>
<accession>A0A2M6IUV6</accession>
<dbReference type="CDD" id="cd06782">
    <property type="entry name" value="cpPDZ_CPP-like"/>
    <property type="match status" value="1"/>
</dbReference>
<dbReference type="SUPFAM" id="SSF52096">
    <property type="entry name" value="ClpP/crotonase"/>
    <property type="match status" value="1"/>
</dbReference>
<name>A0A2M6IUV6_9BACT</name>
<feature type="domain" description="PDZ" evidence="6">
    <location>
        <begin position="128"/>
        <end position="181"/>
    </location>
</feature>
<dbReference type="InterPro" id="IPR005151">
    <property type="entry name" value="Tail-specific_protease"/>
</dbReference>
<evidence type="ECO:0000256" key="3">
    <source>
        <dbReference type="ARBA" id="ARBA00022801"/>
    </source>
</evidence>
<dbReference type="Gene3D" id="3.90.226.10">
    <property type="entry name" value="2-enoyl-CoA Hydratase, Chain A, domain 1"/>
    <property type="match status" value="1"/>
</dbReference>
<dbReference type="SMART" id="SM00228">
    <property type="entry name" value="PDZ"/>
    <property type="match status" value="1"/>
</dbReference>
<dbReference type="Pfam" id="PF03572">
    <property type="entry name" value="Peptidase_S41"/>
    <property type="match status" value="1"/>
</dbReference>
<evidence type="ECO:0000256" key="2">
    <source>
        <dbReference type="ARBA" id="ARBA00022670"/>
    </source>
</evidence>
<evidence type="ECO:0000313" key="7">
    <source>
        <dbReference type="EMBL" id="PIQ73709.1"/>
    </source>
</evidence>
<keyword evidence="3 5" id="KW-0378">Hydrolase</keyword>
<evidence type="ECO:0000313" key="8">
    <source>
        <dbReference type="Proteomes" id="UP000231056"/>
    </source>
</evidence>
<dbReference type="GO" id="GO:0006508">
    <property type="term" value="P:proteolysis"/>
    <property type="evidence" value="ECO:0007669"/>
    <property type="project" value="UniProtKB-KW"/>
</dbReference>
<evidence type="ECO:0000256" key="4">
    <source>
        <dbReference type="ARBA" id="ARBA00022825"/>
    </source>
</evidence>
<dbReference type="PROSITE" id="PS50106">
    <property type="entry name" value="PDZ"/>
    <property type="match status" value="1"/>
</dbReference>
<dbReference type="Gene3D" id="3.30.750.44">
    <property type="match status" value="1"/>
</dbReference>
<dbReference type="Pfam" id="PF22694">
    <property type="entry name" value="CtpB_N-like"/>
    <property type="match status" value="1"/>
</dbReference>
<dbReference type="GO" id="GO:0008236">
    <property type="term" value="F:serine-type peptidase activity"/>
    <property type="evidence" value="ECO:0007669"/>
    <property type="project" value="UniProtKB-KW"/>
</dbReference>
<dbReference type="GO" id="GO:0004175">
    <property type="term" value="F:endopeptidase activity"/>
    <property type="evidence" value="ECO:0007669"/>
    <property type="project" value="TreeGrafter"/>
</dbReference>
<keyword evidence="2 5" id="KW-0645">Protease</keyword>
<evidence type="ECO:0000256" key="1">
    <source>
        <dbReference type="ARBA" id="ARBA00009179"/>
    </source>
</evidence>
<dbReference type="Proteomes" id="UP000231056">
    <property type="component" value="Unassembled WGS sequence"/>
</dbReference>
<dbReference type="SUPFAM" id="SSF50156">
    <property type="entry name" value="PDZ domain-like"/>
    <property type="match status" value="1"/>
</dbReference>
<dbReference type="FunFam" id="2.30.42.10:FF:000063">
    <property type="entry name" value="Peptidase, S41 family"/>
    <property type="match status" value="1"/>
</dbReference>
<proteinExistence type="inferred from homology"/>
<dbReference type="InterPro" id="IPR036034">
    <property type="entry name" value="PDZ_sf"/>
</dbReference>
<dbReference type="InterPro" id="IPR055210">
    <property type="entry name" value="CtpA/B_N"/>
</dbReference>
<comment type="similarity">
    <text evidence="1 5">Belongs to the peptidase S41A family.</text>
</comment>
<comment type="caution">
    <text evidence="7">The sequence shown here is derived from an EMBL/GenBank/DDBJ whole genome shotgun (WGS) entry which is preliminary data.</text>
</comment>
<dbReference type="PANTHER" id="PTHR32060">
    <property type="entry name" value="TAIL-SPECIFIC PROTEASE"/>
    <property type="match status" value="1"/>
</dbReference>
<dbReference type="InterPro" id="IPR001478">
    <property type="entry name" value="PDZ"/>
</dbReference>
<dbReference type="InterPro" id="IPR029045">
    <property type="entry name" value="ClpP/crotonase-like_dom_sf"/>
</dbReference>
<organism evidence="7 8">
    <name type="scientific">Candidatus Roizmanbacteria bacterium CG11_big_fil_rev_8_21_14_0_20_36_8</name>
    <dbReference type="NCBI Taxonomy" id="1974856"/>
    <lineage>
        <taxon>Bacteria</taxon>
        <taxon>Candidatus Roizmaniibacteriota</taxon>
    </lineage>
</organism>
<dbReference type="NCBIfam" id="TIGR00225">
    <property type="entry name" value="prc"/>
    <property type="match status" value="1"/>
</dbReference>
<dbReference type="Pfam" id="PF00595">
    <property type="entry name" value="PDZ"/>
    <property type="match status" value="1"/>
</dbReference>
<dbReference type="GO" id="GO:0030288">
    <property type="term" value="C:outer membrane-bounded periplasmic space"/>
    <property type="evidence" value="ECO:0007669"/>
    <property type="project" value="TreeGrafter"/>
</dbReference>
<dbReference type="InterPro" id="IPR004447">
    <property type="entry name" value="Peptidase_S41A"/>
</dbReference>
<dbReference type="AlphaFoldDB" id="A0A2M6IUV6"/>
<protein>
    <submittedName>
        <fullName evidence="7">Peptidase S41</fullName>
    </submittedName>
</protein>
<dbReference type="PANTHER" id="PTHR32060:SF30">
    <property type="entry name" value="CARBOXY-TERMINAL PROCESSING PROTEASE CTPA"/>
    <property type="match status" value="1"/>
</dbReference>
<sequence length="418" mass="46133">MLYTPKKFTDFLLIFAVSVFLFGSGYKFAEWKIKKNVMNSYSQTIFNATNSVAKNEEGEVVDFSLFWDTWSEVEKKYVDKDKVIAQKMYYGAIKGLVASLEDPYTFFLTPDENQQSKSDLGGKFEGIGAQLGLKNNSIVVIAPLKDSPAQTAGLKTGDYIIKVDGKSTEGWTLYETVSKIRGPKDSQVKLTVLRDAAEKEISITRMEIKVPSIELTYEPLNKNKVAVIKINQFGDTTNDEWDKAAKTVSDKWKNGEISGLVLDVRGNPGGYLDSAVYIASEFLEKGKTVVKQEATTSNDRVYAVKRNGVLLDIPMTVLINEGSASASEILAGALRDYKRAKLIGKKSFGKGSVQEALDLQKGAGLHVTVAKWILPNGSWIHRVGLEPDIEVELVVAEGNTVTTETDNQLQEAINNLVN</sequence>
<evidence type="ECO:0000256" key="5">
    <source>
        <dbReference type="RuleBase" id="RU004404"/>
    </source>
</evidence>
<dbReference type="EMBL" id="PCVM01000021">
    <property type="protein sequence ID" value="PIQ73709.1"/>
    <property type="molecule type" value="Genomic_DNA"/>
</dbReference>
<dbReference type="SMART" id="SM00245">
    <property type="entry name" value="TSPc"/>
    <property type="match status" value="1"/>
</dbReference>
<gene>
    <name evidence="7" type="ORF">COV58_01005</name>
</gene>